<dbReference type="EMBL" id="MPUH01000415">
    <property type="protein sequence ID" value="OMJ80636.1"/>
    <property type="molecule type" value="Genomic_DNA"/>
</dbReference>
<dbReference type="GO" id="GO:0005886">
    <property type="term" value="C:plasma membrane"/>
    <property type="evidence" value="ECO:0007669"/>
    <property type="project" value="UniProtKB-SubCell"/>
</dbReference>
<dbReference type="SMART" id="SM01411">
    <property type="entry name" value="Ephrin_rec_like"/>
    <property type="match status" value="3"/>
</dbReference>
<proteinExistence type="inferred from homology"/>
<dbReference type="OrthoDB" id="439917at2759"/>
<protein>
    <recommendedName>
        <fullName evidence="9">MRH domain-containing protein</fullName>
    </recommendedName>
</protein>
<evidence type="ECO:0000256" key="7">
    <source>
        <dbReference type="SAM" id="Phobius"/>
    </source>
</evidence>
<sequence length="856" mass="96765">MLILWSLLTLNSITGCNYQNFFTDCGDLDKRKVFVVPDPQCNLNTTFVYENIPCDFECTSGQILDFIEGELTCSSCPDGQYNLGGAIQIGHGGENWGKFIPNFLLQCWVNGILSDSSLCQTWSSAENILLSKNNLTNSFLTFALSFSVKLVKDGFITITYRKEALVAGPSGTLFMKVNKEIVNKDNDDSSSLWKMQTIQLDKGFYEISIEFISKGLEKNEIMLSLSSIVIFGTSFAAESCYDCPNLINSHNHSSCKLCDYNQYLEFSICQDCPLETYSLRGSIGIISCLPKPPCTNDDLIPFYSTCINDMRNLTYIWKEPHFCNDKEFILPPVMTSLQCEKCSEGFYQKTIGNETLCQTCLPGEILKVVNGTWVCEKCSAGTFALKEVKYMQWNQKNIEFNNYCLNSGGAYCQNTLGWIRFQDYLSSGTNLDPGYEVFFEKQVEIVANTGKINFFYEILNSDFGSFDVFVDHKHMLTLKSEGNSSSSILLSPGKHKISWNYWSPQPSFQEIRIYSITIIGSNEGGSITCEKCQIGTISESGASYCEYCPEGHTSLAGSAYCTECANGYYNNDKGMPCKQCANGTFSNQNRTYCHANTILRIDNDNFYIKALLNTFLNEEICGSNNSQMFCHQTFFGPILSNDIEYYISILSPSVFVLEDLKYFSEPKFGYLFGVVQGIESEGKPGVKKECKNHDIIVNFGTEVTKIEKLNNGFTFEYDFGDYCTENERYSSKINILCDKESGVGWPVFSRKNRCEHEFTWNSKYGCPVCKLDEMIDVSSECEDGKRYFSKLENDHCIYPYLVNVYESCSVFIESIKKAPIIAAIIVLVLLVILLVTCCVSYLRHKREYQKLSTVEK</sequence>
<feature type="signal peptide" evidence="8">
    <location>
        <begin position="1"/>
        <end position="18"/>
    </location>
</feature>
<accession>A0A1R2BV65</accession>
<evidence type="ECO:0000256" key="1">
    <source>
        <dbReference type="ARBA" id="ARBA00004251"/>
    </source>
</evidence>
<keyword evidence="5" id="KW-1015">Disulfide bond</keyword>
<evidence type="ECO:0000256" key="6">
    <source>
        <dbReference type="ARBA" id="ARBA00023180"/>
    </source>
</evidence>
<name>A0A1R2BV65_9CILI</name>
<organism evidence="10 11">
    <name type="scientific">Stentor coeruleus</name>
    <dbReference type="NCBI Taxonomy" id="5963"/>
    <lineage>
        <taxon>Eukaryota</taxon>
        <taxon>Sar</taxon>
        <taxon>Alveolata</taxon>
        <taxon>Ciliophora</taxon>
        <taxon>Postciliodesmatophora</taxon>
        <taxon>Heterotrichea</taxon>
        <taxon>Heterotrichida</taxon>
        <taxon>Stentoridae</taxon>
        <taxon>Stentor</taxon>
    </lineage>
</organism>
<dbReference type="PANTHER" id="PTHR22727:SF15">
    <property type="entry name" value="MRH DOMAIN-CONTAINING PROTEIN"/>
    <property type="match status" value="1"/>
</dbReference>
<comment type="subcellular location">
    <subcellularLocation>
        <location evidence="1">Cell membrane</location>
        <topology evidence="1">Single-pass type I membrane protein</topology>
    </subcellularLocation>
</comment>
<keyword evidence="3" id="KW-1003">Cell membrane</keyword>
<dbReference type="Proteomes" id="UP000187209">
    <property type="component" value="Unassembled WGS sequence"/>
</dbReference>
<evidence type="ECO:0000259" key="9">
    <source>
        <dbReference type="PROSITE" id="PS51914"/>
    </source>
</evidence>
<dbReference type="Gene3D" id="2.70.130.10">
    <property type="entry name" value="Mannose-6-phosphate receptor binding domain"/>
    <property type="match status" value="1"/>
</dbReference>
<keyword evidence="7" id="KW-0472">Membrane</keyword>
<dbReference type="SUPFAM" id="SSF57184">
    <property type="entry name" value="Growth factor receptor domain"/>
    <property type="match status" value="1"/>
</dbReference>
<evidence type="ECO:0000256" key="5">
    <source>
        <dbReference type="ARBA" id="ARBA00023157"/>
    </source>
</evidence>
<dbReference type="InterPro" id="IPR009011">
    <property type="entry name" value="Man6P_isomerase_rcpt-bd_dom_sf"/>
</dbReference>
<keyword evidence="11" id="KW-1185">Reference proteome</keyword>
<dbReference type="Gene3D" id="2.10.50.10">
    <property type="entry name" value="Tumor Necrosis Factor Receptor, subunit A, domain 2"/>
    <property type="match status" value="1"/>
</dbReference>
<dbReference type="InterPro" id="IPR039181">
    <property type="entry name" value="Elapor1/2"/>
</dbReference>
<keyword evidence="6" id="KW-0325">Glycoprotein</keyword>
<reference evidence="10 11" key="1">
    <citation type="submission" date="2016-11" db="EMBL/GenBank/DDBJ databases">
        <title>The macronuclear genome of Stentor coeruleus: a giant cell with tiny introns.</title>
        <authorList>
            <person name="Slabodnick M."/>
            <person name="Ruby J.G."/>
            <person name="Reiff S.B."/>
            <person name="Swart E.C."/>
            <person name="Gosai S."/>
            <person name="Prabakaran S."/>
            <person name="Witkowska E."/>
            <person name="Larue G.E."/>
            <person name="Fisher S."/>
            <person name="Freeman R.M."/>
            <person name="Gunawardena J."/>
            <person name="Chu W."/>
            <person name="Stover N.A."/>
            <person name="Gregory B.D."/>
            <person name="Nowacki M."/>
            <person name="Derisi J."/>
            <person name="Roy S.W."/>
            <person name="Marshall W.F."/>
            <person name="Sood P."/>
        </authorList>
    </citation>
    <scope>NUCLEOTIDE SEQUENCE [LARGE SCALE GENOMIC DNA]</scope>
    <source>
        <strain evidence="10">WM001</strain>
    </source>
</reference>
<evidence type="ECO:0000313" key="10">
    <source>
        <dbReference type="EMBL" id="OMJ80636.1"/>
    </source>
</evidence>
<gene>
    <name evidence="10" type="ORF">SteCoe_19070</name>
</gene>
<evidence type="ECO:0000313" key="11">
    <source>
        <dbReference type="Proteomes" id="UP000187209"/>
    </source>
</evidence>
<dbReference type="PROSITE" id="PS51914">
    <property type="entry name" value="MRH"/>
    <property type="match status" value="1"/>
</dbReference>
<dbReference type="InterPro" id="IPR044865">
    <property type="entry name" value="MRH_dom"/>
</dbReference>
<keyword evidence="7" id="KW-1133">Transmembrane helix</keyword>
<evidence type="ECO:0000256" key="4">
    <source>
        <dbReference type="ARBA" id="ARBA00022729"/>
    </source>
</evidence>
<dbReference type="SUPFAM" id="SSF50911">
    <property type="entry name" value="Mannose 6-phosphate receptor domain"/>
    <property type="match status" value="1"/>
</dbReference>
<feature type="transmembrane region" description="Helical" evidence="7">
    <location>
        <begin position="820"/>
        <end position="842"/>
    </location>
</feature>
<evidence type="ECO:0000256" key="2">
    <source>
        <dbReference type="ARBA" id="ARBA00007627"/>
    </source>
</evidence>
<dbReference type="AlphaFoldDB" id="A0A1R2BV65"/>
<feature type="domain" description="MRH" evidence="9">
    <location>
        <begin position="641"/>
        <end position="768"/>
    </location>
</feature>
<dbReference type="InterPro" id="IPR009030">
    <property type="entry name" value="Growth_fac_rcpt_cys_sf"/>
</dbReference>
<evidence type="ECO:0000256" key="8">
    <source>
        <dbReference type="SAM" id="SignalP"/>
    </source>
</evidence>
<evidence type="ECO:0000256" key="3">
    <source>
        <dbReference type="ARBA" id="ARBA00022475"/>
    </source>
</evidence>
<keyword evidence="7" id="KW-0812">Transmembrane</keyword>
<comment type="caution">
    <text evidence="10">The sequence shown here is derived from an EMBL/GenBank/DDBJ whole genome shotgun (WGS) entry which is preliminary data.</text>
</comment>
<feature type="chain" id="PRO_5011960927" description="MRH domain-containing protein" evidence="8">
    <location>
        <begin position="19"/>
        <end position="856"/>
    </location>
</feature>
<keyword evidence="4 8" id="KW-0732">Signal</keyword>
<comment type="similarity">
    <text evidence="2">Belongs to the ELAPOR family.</text>
</comment>
<dbReference type="PANTHER" id="PTHR22727">
    <property type="entry name" value="PROTEIN CBG13728"/>
    <property type="match status" value="1"/>
</dbReference>